<proteinExistence type="predicted"/>
<dbReference type="PANTHER" id="PTHR34322">
    <property type="entry name" value="TRANSPOSASE, Y1_TNP DOMAIN-CONTAINING"/>
    <property type="match status" value="1"/>
</dbReference>
<comment type="caution">
    <text evidence="2">The sequence shown here is derived from an EMBL/GenBank/DDBJ whole genome shotgun (WGS) entry which is preliminary data.</text>
</comment>
<sequence length="227" mass="27116">MPSRYTIKTFVENGYYHVYNRGVEKRKIFEDSQDYKVLLNYFKEALLPSPKLDDLKTIFTLQGTSFRGVRRLPKNFHQKVNLIAYCLMPNHFHLLLHQTERENIEGFMRSVFTRYSTFFNKKYQRVGPLFQGIYKAAPIQDDSYLLHLTRYVHQNPSEHNLDIKKAYSSYADYLGLRNTKWIRPEVVLIFFKSQTLPLLKKYNDYRSFVEGYKKDSREILGNLILED</sequence>
<dbReference type="GO" id="GO:0003677">
    <property type="term" value="F:DNA binding"/>
    <property type="evidence" value="ECO:0007669"/>
    <property type="project" value="InterPro"/>
</dbReference>
<organism evidence="2 3">
    <name type="scientific">Candidatus Woesebacteria bacterium RIFCSPHIGHO2_02_FULL_39_13</name>
    <dbReference type="NCBI Taxonomy" id="1802505"/>
    <lineage>
        <taxon>Bacteria</taxon>
        <taxon>Candidatus Woeseibacteriota</taxon>
    </lineage>
</organism>
<dbReference type="EMBL" id="MGGR01000019">
    <property type="protein sequence ID" value="OGM33324.1"/>
    <property type="molecule type" value="Genomic_DNA"/>
</dbReference>
<protein>
    <recommendedName>
        <fullName evidence="1">Transposase IS200-like domain-containing protein</fullName>
    </recommendedName>
</protein>
<dbReference type="SUPFAM" id="SSF143422">
    <property type="entry name" value="Transposase IS200-like"/>
    <property type="match status" value="1"/>
</dbReference>
<dbReference type="InterPro" id="IPR036515">
    <property type="entry name" value="Transposase_17_sf"/>
</dbReference>
<dbReference type="InterPro" id="IPR002686">
    <property type="entry name" value="Transposase_17"/>
</dbReference>
<dbReference type="Proteomes" id="UP000177169">
    <property type="component" value="Unassembled WGS sequence"/>
</dbReference>
<reference evidence="2 3" key="1">
    <citation type="journal article" date="2016" name="Nat. Commun.">
        <title>Thousands of microbial genomes shed light on interconnected biogeochemical processes in an aquifer system.</title>
        <authorList>
            <person name="Anantharaman K."/>
            <person name="Brown C.T."/>
            <person name="Hug L.A."/>
            <person name="Sharon I."/>
            <person name="Castelle C.J."/>
            <person name="Probst A.J."/>
            <person name="Thomas B.C."/>
            <person name="Singh A."/>
            <person name="Wilkins M.J."/>
            <person name="Karaoz U."/>
            <person name="Brodie E.L."/>
            <person name="Williams K.H."/>
            <person name="Hubbard S.S."/>
            <person name="Banfield J.F."/>
        </authorList>
    </citation>
    <scope>NUCLEOTIDE SEQUENCE [LARGE SCALE GENOMIC DNA]</scope>
</reference>
<dbReference type="GO" id="GO:0004803">
    <property type="term" value="F:transposase activity"/>
    <property type="evidence" value="ECO:0007669"/>
    <property type="project" value="InterPro"/>
</dbReference>
<dbReference type="AlphaFoldDB" id="A0A1F7Z1K7"/>
<evidence type="ECO:0000259" key="1">
    <source>
        <dbReference type="SMART" id="SM01321"/>
    </source>
</evidence>
<accession>A0A1F7Z1K7</accession>
<dbReference type="GO" id="GO:0006313">
    <property type="term" value="P:DNA transposition"/>
    <property type="evidence" value="ECO:0007669"/>
    <property type="project" value="InterPro"/>
</dbReference>
<evidence type="ECO:0000313" key="3">
    <source>
        <dbReference type="Proteomes" id="UP000177169"/>
    </source>
</evidence>
<dbReference type="Pfam" id="PF01797">
    <property type="entry name" value="Y1_Tnp"/>
    <property type="match status" value="1"/>
</dbReference>
<dbReference type="SMART" id="SM01321">
    <property type="entry name" value="Y1_Tnp"/>
    <property type="match status" value="1"/>
</dbReference>
<evidence type="ECO:0000313" key="2">
    <source>
        <dbReference type="EMBL" id="OGM33324.1"/>
    </source>
</evidence>
<name>A0A1F7Z1K7_9BACT</name>
<dbReference type="Gene3D" id="3.30.70.1290">
    <property type="entry name" value="Transposase IS200-like"/>
    <property type="match status" value="1"/>
</dbReference>
<gene>
    <name evidence="2" type="ORF">A3D01_00335</name>
</gene>
<feature type="domain" description="Transposase IS200-like" evidence="1">
    <location>
        <begin position="11"/>
        <end position="155"/>
    </location>
</feature>
<dbReference type="PANTHER" id="PTHR34322:SF2">
    <property type="entry name" value="TRANSPOSASE IS200-LIKE DOMAIN-CONTAINING PROTEIN"/>
    <property type="match status" value="1"/>
</dbReference>